<accession>A0A540KBF2</accession>
<evidence type="ECO:0000313" key="1">
    <source>
        <dbReference type="EMBL" id="TQD71568.1"/>
    </source>
</evidence>
<sequence>MDLVVHLDGTSPRRFLDSGAPHLQPHTSNIGPITSCSLSTLEGWVLGGRGAAVFRRHFGAAPGVICCEVWFAGGTTTRFQQNVVESDSMKAIAVLSGTCPNSSAIGMIAENVLQLASTFSMARFLHVTFM</sequence>
<evidence type="ECO:0000313" key="2">
    <source>
        <dbReference type="Proteomes" id="UP000315295"/>
    </source>
</evidence>
<protein>
    <submittedName>
        <fullName evidence="1">Uncharacterized protein</fullName>
    </submittedName>
</protein>
<gene>
    <name evidence="1" type="ORF">C1H46_042897</name>
</gene>
<name>A0A540KBF2_MALBA</name>
<dbReference type="EMBL" id="VIEB01001529">
    <property type="protein sequence ID" value="TQD71568.1"/>
    <property type="molecule type" value="Genomic_DNA"/>
</dbReference>
<organism evidence="1 2">
    <name type="scientific">Malus baccata</name>
    <name type="common">Siberian crab apple</name>
    <name type="synonym">Pyrus baccata</name>
    <dbReference type="NCBI Taxonomy" id="106549"/>
    <lineage>
        <taxon>Eukaryota</taxon>
        <taxon>Viridiplantae</taxon>
        <taxon>Streptophyta</taxon>
        <taxon>Embryophyta</taxon>
        <taxon>Tracheophyta</taxon>
        <taxon>Spermatophyta</taxon>
        <taxon>Magnoliopsida</taxon>
        <taxon>eudicotyledons</taxon>
        <taxon>Gunneridae</taxon>
        <taxon>Pentapetalae</taxon>
        <taxon>rosids</taxon>
        <taxon>fabids</taxon>
        <taxon>Rosales</taxon>
        <taxon>Rosaceae</taxon>
        <taxon>Amygdaloideae</taxon>
        <taxon>Maleae</taxon>
        <taxon>Malus</taxon>
    </lineage>
</organism>
<dbReference type="Proteomes" id="UP000315295">
    <property type="component" value="Unassembled WGS sequence"/>
</dbReference>
<comment type="caution">
    <text evidence="1">The sequence shown here is derived from an EMBL/GenBank/DDBJ whole genome shotgun (WGS) entry which is preliminary data.</text>
</comment>
<keyword evidence="2" id="KW-1185">Reference proteome</keyword>
<proteinExistence type="predicted"/>
<dbReference type="AlphaFoldDB" id="A0A540KBF2"/>
<reference evidence="1 2" key="1">
    <citation type="journal article" date="2019" name="G3 (Bethesda)">
        <title>Sequencing of a Wild Apple (Malus baccata) Genome Unravels the Differences Between Cultivated and Wild Apple Species Regarding Disease Resistance and Cold Tolerance.</title>
        <authorList>
            <person name="Chen X."/>
        </authorList>
    </citation>
    <scope>NUCLEOTIDE SEQUENCE [LARGE SCALE GENOMIC DNA]</scope>
    <source>
        <strain evidence="2">cv. Shandingzi</strain>
        <tissue evidence="1">Leaves</tissue>
    </source>
</reference>